<keyword evidence="1" id="KW-1133">Transmembrane helix</keyword>
<dbReference type="SMART" id="SM00563">
    <property type="entry name" value="PlsC"/>
    <property type="match status" value="1"/>
</dbReference>
<dbReference type="EMBL" id="LHPF02000001">
    <property type="protein sequence ID" value="PSC76505.1"/>
    <property type="molecule type" value="Genomic_DNA"/>
</dbReference>
<feature type="transmembrane region" description="Helical" evidence="1">
    <location>
        <begin position="275"/>
        <end position="297"/>
    </location>
</feature>
<keyword evidence="1" id="KW-0812">Transmembrane</keyword>
<feature type="domain" description="Phospholipid/glycerol acyltransferase" evidence="2">
    <location>
        <begin position="76"/>
        <end position="197"/>
    </location>
</feature>
<name>A0A2P6VR23_9CHLO</name>
<dbReference type="STRING" id="554055.A0A2P6VR23"/>
<reference evidence="3 4" key="1">
    <citation type="journal article" date="2018" name="Plant J.">
        <title>Genome sequences of Chlorella sorokiniana UTEX 1602 and Micractinium conductrix SAG 241.80: implications to maltose excretion by a green alga.</title>
        <authorList>
            <person name="Arriola M.B."/>
            <person name="Velmurugan N."/>
            <person name="Zhang Y."/>
            <person name="Plunkett M.H."/>
            <person name="Hondzo H."/>
            <person name="Barney B.M."/>
        </authorList>
    </citation>
    <scope>NUCLEOTIDE SEQUENCE [LARGE SCALE GENOMIC DNA]</scope>
    <source>
        <strain evidence="3 4">SAG 241.80</strain>
    </source>
</reference>
<keyword evidence="4" id="KW-1185">Reference proteome</keyword>
<evidence type="ECO:0000259" key="2">
    <source>
        <dbReference type="SMART" id="SM00563"/>
    </source>
</evidence>
<organism evidence="3 4">
    <name type="scientific">Micractinium conductrix</name>
    <dbReference type="NCBI Taxonomy" id="554055"/>
    <lineage>
        <taxon>Eukaryota</taxon>
        <taxon>Viridiplantae</taxon>
        <taxon>Chlorophyta</taxon>
        <taxon>core chlorophytes</taxon>
        <taxon>Trebouxiophyceae</taxon>
        <taxon>Chlorellales</taxon>
        <taxon>Chlorellaceae</taxon>
        <taxon>Chlorella clade</taxon>
        <taxon>Micractinium</taxon>
    </lineage>
</organism>
<dbReference type="SUPFAM" id="SSF69593">
    <property type="entry name" value="Glycerol-3-phosphate (1)-acyltransferase"/>
    <property type="match status" value="1"/>
</dbReference>
<evidence type="ECO:0000256" key="1">
    <source>
        <dbReference type="SAM" id="Phobius"/>
    </source>
</evidence>
<proteinExistence type="predicted"/>
<keyword evidence="1" id="KW-0472">Membrane</keyword>
<dbReference type="AlphaFoldDB" id="A0A2P6VR23"/>
<dbReference type="GO" id="GO:0016746">
    <property type="term" value="F:acyltransferase activity"/>
    <property type="evidence" value="ECO:0007669"/>
    <property type="project" value="InterPro"/>
</dbReference>
<gene>
    <name evidence="3" type="primary">g155</name>
    <name evidence="3" type="ORF">C2E20_0155</name>
</gene>
<dbReference type="OrthoDB" id="202234at2759"/>
<feature type="transmembrane region" description="Helical" evidence="1">
    <location>
        <begin position="12"/>
        <end position="35"/>
    </location>
</feature>
<protein>
    <submittedName>
        <fullName evidence="3">EF hand</fullName>
    </submittedName>
</protein>
<dbReference type="Proteomes" id="UP000239649">
    <property type="component" value="Unassembled WGS sequence"/>
</dbReference>
<evidence type="ECO:0000313" key="3">
    <source>
        <dbReference type="EMBL" id="PSC76505.1"/>
    </source>
</evidence>
<evidence type="ECO:0000313" key="4">
    <source>
        <dbReference type="Proteomes" id="UP000239649"/>
    </source>
</evidence>
<dbReference type="InterPro" id="IPR002123">
    <property type="entry name" value="Plipid/glycerol_acylTrfase"/>
</dbReference>
<dbReference type="Pfam" id="PF01553">
    <property type="entry name" value="Acyltransferase"/>
    <property type="match status" value="1"/>
</dbReference>
<sequence length="365" mass="39944">MLPPAARTVLGLPAFLTGVAYLFWCFQGALLTGFLKFWRFRGPRNDCWAALSFLMWAFGVRIRKLPGPAPVADRKMVYLVNHRSWCDFFVDMWALGARPLPLSRGAVGAAFPAFTSSLLSVRSILLFNRKGIKDTEKFNQWLDRELAEGPSNPQCSLLVYPEGHRSQLNKSLPLKRGMLRYVHSRRLPVQVIVTAGKEEVLNESRRCVRFGSTLVTGCSEVLESSRIKDFEEFAKEVQRIWDAEWARVHVAQRSDDLPLLEPKPILDMPYTPAQLAAETAALVFWTATLLWLARFWFRTLVALAAAGPLGTAAVAGLGLWTAASLAAAALLPAPAPRAKPTAAALGSSNGEAAGVAAAAAAKKEG</sequence>
<feature type="transmembrane region" description="Helical" evidence="1">
    <location>
        <begin position="309"/>
        <end position="331"/>
    </location>
</feature>
<accession>A0A2P6VR23</accession>
<comment type="caution">
    <text evidence="3">The sequence shown here is derived from an EMBL/GenBank/DDBJ whole genome shotgun (WGS) entry which is preliminary data.</text>
</comment>